<evidence type="ECO:0000313" key="13">
    <source>
        <dbReference type="Proteomes" id="UP000826234"/>
    </source>
</evidence>
<feature type="transmembrane region" description="Helical" evidence="9">
    <location>
        <begin position="242"/>
        <end position="268"/>
    </location>
</feature>
<keyword evidence="2 9" id="KW-0812">Transmembrane</keyword>
<dbReference type="SUPFAM" id="SSF49265">
    <property type="entry name" value="Fibronectin type III"/>
    <property type="match status" value="1"/>
</dbReference>
<feature type="region of interest" description="Disordered" evidence="8">
    <location>
        <begin position="391"/>
        <end position="417"/>
    </location>
</feature>
<accession>A0ABQ7TDZ1</accession>
<dbReference type="InterPro" id="IPR003961">
    <property type="entry name" value="FN3_dom"/>
</dbReference>
<keyword evidence="3 10" id="KW-0732">Signal</keyword>
<dbReference type="InterPro" id="IPR013783">
    <property type="entry name" value="Ig-like_fold"/>
</dbReference>
<dbReference type="InterPro" id="IPR036116">
    <property type="entry name" value="FN3_sf"/>
</dbReference>
<evidence type="ECO:0000256" key="1">
    <source>
        <dbReference type="ARBA" id="ARBA00004479"/>
    </source>
</evidence>
<dbReference type="Proteomes" id="UP000826234">
    <property type="component" value="Unassembled WGS sequence"/>
</dbReference>
<keyword evidence="7" id="KW-0325">Glycoprotein</keyword>
<evidence type="ECO:0000313" key="12">
    <source>
        <dbReference type="EMBL" id="KAH0627879.1"/>
    </source>
</evidence>
<evidence type="ECO:0000256" key="4">
    <source>
        <dbReference type="ARBA" id="ARBA00022989"/>
    </source>
</evidence>
<evidence type="ECO:0000256" key="10">
    <source>
        <dbReference type="SAM" id="SignalP"/>
    </source>
</evidence>
<comment type="caution">
    <text evidence="12">The sequence shown here is derived from an EMBL/GenBank/DDBJ whole genome shotgun (WGS) entry which is preliminary data.</text>
</comment>
<evidence type="ECO:0000256" key="7">
    <source>
        <dbReference type="ARBA" id="ARBA00023180"/>
    </source>
</evidence>
<gene>
    <name evidence="12" type="ORF">JD844_008426</name>
</gene>
<sequence>MRITRQMLYTYFLVLLPVISEENEFEASTDYGKCLAKKLDCSTDEAFSKKDICTDAELDASFECITRMPVYREVYLICNATVTELFVNEADISFAMTDSSNETYDYMLVVVNRDLLWQTKANVQPMLVYKVTPVKPEAPFGLKSTFQEKANEYLVEFSSLHEPDSFLHGKLTHELAYRQENSNWTTREFPYVPFKLLGKELHPGATYEIRVRSKPDGKFFKGTWSEWSPSEYQKTPEKINDYTFIVIIASIVGFFLLLILISLIPVFWKNRIKPIVWPTLPTHEKALDKLCKKLRKNSDASFFNPENLGYVHIHKVDSIEAKPKPDCFQTSCLPWDATILEKLGKELEQKNNMVLINHGWLKLPLAYEGMWPAEMLNQHLDKRKPAIGGNTFMSANPFHEREESSSGSQRSNSDAVSSCSSSVETLSGFEADPCPHTYTNSESRVPKIEEAYVTMASFFENKGN</sequence>
<name>A0ABQ7TDZ1_PHRPL</name>
<evidence type="ECO:0000256" key="5">
    <source>
        <dbReference type="ARBA" id="ARBA00023136"/>
    </source>
</evidence>
<keyword evidence="5 9" id="KW-0472">Membrane</keyword>
<dbReference type="PANTHER" id="PTHR23037:SF27">
    <property type="entry name" value="INTERLEUKIN-7 RECEPTOR SUBUNIT ALPHA"/>
    <property type="match status" value="1"/>
</dbReference>
<dbReference type="CDD" id="cd00063">
    <property type="entry name" value="FN3"/>
    <property type="match status" value="1"/>
</dbReference>
<keyword evidence="6" id="KW-0675">Receptor</keyword>
<dbReference type="PROSITE" id="PS50853">
    <property type="entry name" value="FN3"/>
    <property type="match status" value="1"/>
</dbReference>
<evidence type="ECO:0000256" key="3">
    <source>
        <dbReference type="ARBA" id="ARBA00022729"/>
    </source>
</evidence>
<comment type="subcellular location">
    <subcellularLocation>
        <location evidence="1">Membrane</location>
        <topology evidence="1">Single-pass type I membrane protein</topology>
    </subcellularLocation>
</comment>
<dbReference type="Gene3D" id="2.60.40.10">
    <property type="entry name" value="Immunoglobulins"/>
    <property type="match status" value="1"/>
</dbReference>
<evidence type="ECO:0000259" key="11">
    <source>
        <dbReference type="PROSITE" id="PS50853"/>
    </source>
</evidence>
<feature type="signal peptide" evidence="10">
    <location>
        <begin position="1"/>
        <end position="22"/>
    </location>
</feature>
<keyword evidence="4 9" id="KW-1133">Transmembrane helix</keyword>
<feature type="domain" description="Fibronectin type-III" evidence="11">
    <location>
        <begin position="138"/>
        <end position="238"/>
    </location>
</feature>
<feature type="chain" id="PRO_5047126496" description="Fibronectin type-III domain-containing protein" evidence="10">
    <location>
        <begin position="23"/>
        <end position="464"/>
    </location>
</feature>
<organism evidence="12 13">
    <name type="scientific">Phrynosoma platyrhinos</name>
    <name type="common">Desert horned lizard</name>
    <dbReference type="NCBI Taxonomy" id="52577"/>
    <lineage>
        <taxon>Eukaryota</taxon>
        <taxon>Metazoa</taxon>
        <taxon>Chordata</taxon>
        <taxon>Craniata</taxon>
        <taxon>Vertebrata</taxon>
        <taxon>Euteleostomi</taxon>
        <taxon>Lepidosauria</taxon>
        <taxon>Squamata</taxon>
        <taxon>Bifurcata</taxon>
        <taxon>Unidentata</taxon>
        <taxon>Episquamata</taxon>
        <taxon>Toxicofera</taxon>
        <taxon>Iguania</taxon>
        <taxon>Phrynosomatidae</taxon>
        <taxon>Phrynosomatinae</taxon>
        <taxon>Phrynosoma</taxon>
    </lineage>
</organism>
<keyword evidence="13" id="KW-1185">Reference proteome</keyword>
<reference evidence="12 13" key="1">
    <citation type="journal article" date="2022" name="Gigascience">
        <title>A chromosome-level genome assembly and annotation of the desert horned lizard, Phrynosoma platyrhinos, provides insight into chromosomal rearrangements among reptiles.</title>
        <authorList>
            <person name="Koochekian N."/>
            <person name="Ascanio A."/>
            <person name="Farleigh K."/>
            <person name="Card D.C."/>
            <person name="Schield D.R."/>
            <person name="Castoe T.A."/>
            <person name="Jezkova T."/>
        </authorList>
    </citation>
    <scope>NUCLEOTIDE SEQUENCE [LARGE SCALE GENOMIC DNA]</scope>
    <source>
        <strain evidence="12">NK-2021</strain>
    </source>
</reference>
<dbReference type="EMBL" id="JAIPUX010000439">
    <property type="protein sequence ID" value="KAH0627879.1"/>
    <property type="molecule type" value="Genomic_DNA"/>
</dbReference>
<proteinExistence type="predicted"/>
<dbReference type="PANTHER" id="PTHR23037">
    <property type="entry name" value="CYTOKINE RECEPTOR"/>
    <property type="match status" value="1"/>
</dbReference>
<feature type="compositionally biased region" description="Low complexity" evidence="8">
    <location>
        <begin position="405"/>
        <end position="417"/>
    </location>
</feature>
<evidence type="ECO:0000256" key="2">
    <source>
        <dbReference type="ARBA" id="ARBA00022692"/>
    </source>
</evidence>
<protein>
    <recommendedName>
        <fullName evidence="11">Fibronectin type-III domain-containing protein</fullName>
    </recommendedName>
</protein>
<evidence type="ECO:0000256" key="6">
    <source>
        <dbReference type="ARBA" id="ARBA00023170"/>
    </source>
</evidence>
<evidence type="ECO:0000256" key="8">
    <source>
        <dbReference type="SAM" id="MobiDB-lite"/>
    </source>
</evidence>
<evidence type="ECO:0000256" key="9">
    <source>
        <dbReference type="SAM" id="Phobius"/>
    </source>
</evidence>